<keyword evidence="4" id="KW-1185">Reference proteome</keyword>
<dbReference type="SMART" id="SM00298">
    <property type="entry name" value="CHROMO"/>
    <property type="match status" value="1"/>
</dbReference>
<accession>A0A1J9R063</accession>
<dbReference type="InterPro" id="IPR016197">
    <property type="entry name" value="Chromo-like_dom_sf"/>
</dbReference>
<evidence type="ECO:0000313" key="3">
    <source>
        <dbReference type="EMBL" id="OJD21871.1"/>
    </source>
</evidence>
<name>A0A1J9R063_9EURO</name>
<dbReference type="CDD" id="cd00024">
    <property type="entry name" value="CD_CSD"/>
    <property type="match status" value="1"/>
</dbReference>
<gene>
    <name evidence="3" type="ORF">ACJ73_06788</name>
</gene>
<dbReference type="AlphaFoldDB" id="A0A1J9R063"/>
<comment type="subunit">
    <text evidence="1">Component of the NuA4 histone acetyltransferase complex.</text>
</comment>
<evidence type="ECO:0000256" key="1">
    <source>
        <dbReference type="ARBA" id="ARBA00011353"/>
    </source>
</evidence>
<protein>
    <recommendedName>
        <fullName evidence="2">Chromo domain-containing protein</fullName>
    </recommendedName>
</protein>
<reference evidence="3 4" key="1">
    <citation type="submission" date="2015-08" db="EMBL/GenBank/DDBJ databases">
        <title>Emmonsia species relationships and genome sequence.</title>
        <authorList>
            <person name="Cuomo C.A."/>
            <person name="Schwartz I.S."/>
            <person name="Kenyon C."/>
            <person name="De Hoog G.S."/>
            <person name="Govender N.P."/>
            <person name="Botha A."/>
            <person name="Moreno L."/>
            <person name="De Vries M."/>
            <person name="Munoz J.F."/>
            <person name="Stielow J.B."/>
        </authorList>
    </citation>
    <scope>NUCLEOTIDE SEQUENCE [LARGE SCALE GENOMIC DNA]</scope>
    <source>
        <strain evidence="3 4">EI222</strain>
    </source>
</reference>
<feature type="domain" description="Chromo" evidence="2">
    <location>
        <begin position="35"/>
        <end position="87"/>
    </location>
</feature>
<dbReference type="Gene3D" id="2.40.50.40">
    <property type="match status" value="1"/>
</dbReference>
<sequence>MHPVVSVIHLEKTELAPEDMEHPPSEPVFVDGKPEFEIERIIRKEVREGKTYLEVKCRGYDDPTLEPYDVIADDVPILIKAFEQRKPRGRPRKNAL</sequence>
<evidence type="ECO:0000259" key="2">
    <source>
        <dbReference type="SMART" id="SM00298"/>
    </source>
</evidence>
<comment type="caution">
    <text evidence="3">The sequence shown here is derived from an EMBL/GenBank/DDBJ whole genome shotgun (WGS) entry which is preliminary data.</text>
</comment>
<dbReference type="VEuPathDB" id="FungiDB:ACJ73_06788"/>
<dbReference type="Proteomes" id="UP000242791">
    <property type="component" value="Unassembled WGS sequence"/>
</dbReference>
<dbReference type="InterPro" id="IPR000953">
    <property type="entry name" value="Chromo/chromo_shadow_dom"/>
</dbReference>
<dbReference type="SUPFAM" id="SSF54160">
    <property type="entry name" value="Chromo domain-like"/>
    <property type="match status" value="1"/>
</dbReference>
<evidence type="ECO:0000313" key="4">
    <source>
        <dbReference type="Proteomes" id="UP000242791"/>
    </source>
</evidence>
<proteinExistence type="predicted"/>
<dbReference type="EMBL" id="LGTZ01001253">
    <property type="protein sequence ID" value="OJD21871.1"/>
    <property type="molecule type" value="Genomic_DNA"/>
</dbReference>
<organism evidence="3 4">
    <name type="scientific">Blastomyces percursus</name>
    <dbReference type="NCBI Taxonomy" id="1658174"/>
    <lineage>
        <taxon>Eukaryota</taxon>
        <taxon>Fungi</taxon>
        <taxon>Dikarya</taxon>
        <taxon>Ascomycota</taxon>
        <taxon>Pezizomycotina</taxon>
        <taxon>Eurotiomycetes</taxon>
        <taxon>Eurotiomycetidae</taxon>
        <taxon>Onygenales</taxon>
        <taxon>Ajellomycetaceae</taxon>
        <taxon>Blastomyces</taxon>
    </lineage>
</organism>
<dbReference type="GO" id="GO:0006338">
    <property type="term" value="P:chromatin remodeling"/>
    <property type="evidence" value="ECO:0007669"/>
    <property type="project" value="UniProtKB-ARBA"/>
</dbReference>